<dbReference type="Gene3D" id="1.10.150.20">
    <property type="entry name" value="5' to 3' exonuclease, C-terminal subdomain"/>
    <property type="match status" value="1"/>
</dbReference>
<dbReference type="CDD" id="cd18795">
    <property type="entry name" value="SF2_C_Ski2"/>
    <property type="match status" value="1"/>
</dbReference>
<dbReference type="GO" id="GO:0006302">
    <property type="term" value="P:double-strand break repair"/>
    <property type="evidence" value="ECO:0007669"/>
    <property type="project" value="TreeGrafter"/>
</dbReference>
<dbReference type="EC" id="2.7.7.7" evidence="2"/>
<dbReference type="InterPro" id="IPR002298">
    <property type="entry name" value="DNA_polymerase_A"/>
</dbReference>
<dbReference type="Pfam" id="PF25453">
    <property type="entry name" value="DUF7898"/>
    <property type="match status" value="1"/>
</dbReference>
<dbReference type="Gene3D" id="3.40.50.300">
    <property type="entry name" value="P-loop containing nucleotide triphosphate hydrolases"/>
    <property type="match status" value="2"/>
</dbReference>
<dbReference type="InterPro" id="IPR046931">
    <property type="entry name" value="HTH_61"/>
</dbReference>
<feature type="region of interest" description="Disordered" evidence="12">
    <location>
        <begin position="359"/>
        <end position="388"/>
    </location>
</feature>
<evidence type="ECO:0000256" key="11">
    <source>
        <dbReference type="ARBA" id="ARBA00049244"/>
    </source>
</evidence>
<dbReference type="PANTHER" id="PTHR10133">
    <property type="entry name" value="DNA POLYMERASE I"/>
    <property type="match status" value="1"/>
</dbReference>
<keyword evidence="7" id="KW-0067">ATP-binding</keyword>
<evidence type="ECO:0000259" key="13">
    <source>
        <dbReference type="PROSITE" id="PS51192"/>
    </source>
</evidence>
<comment type="caution">
    <text evidence="15">The sequence shown here is derived from an EMBL/GenBank/DDBJ whole genome shotgun (WGS) entry which is preliminary data.</text>
</comment>
<keyword evidence="5" id="KW-0547">Nucleotide-binding</keyword>
<evidence type="ECO:0000259" key="14">
    <source>
        <dbReference type="PROSITE" id="PS51194"/>
    </source>
</evidence>
<feature type="domain" description="Helicase ATP-binding" evidence="13">
    <location>
        <begin position="429"/>
        <end position="598"/>
    </location>
</feature>
<proteinExistence type="predicted"/>
<dbReference type="PROSITE" id="PS51194">
    <property type="entry name" value="HELICASE_CTER"/>
    <property type="match status" value="1"/>
</dbReference>
<evidence type="ECO:0000256" key="1">
    <source>
        <dbReference type="ARBA" id="ARBA00004123"/>
    </source>
</evidence>
<evidence type="ECO:0000256" key="10">
    <source>
        <dbReference type="ARBA" id="ARBA00023242"/>
    </source>
</evidence>
<dbReference type="SUPFAM" id="SSF56672">
    <property type="entry name" value="DNA/RNA polymerases"/>
    <property type="match status" value="1"/>
</dbReference>
<dbReference type="GO" id="GO:0003887">
    <property type="term" value="F:DNA-directed DNA polymerase activity"/>
    <property type="evidence" value="ECO:0007669"/>
    <property type="project" value="UniProtKB-KW"/>
</dbReference>
<dbReference type="PROSITE" id="PS51192">
    <property type="entry name" value="HELICASE_ATP_BIND_1"/>
    <property type="match status" value="1"/>
</dbReference>
<dbReference type="PANTHER" id="PTHR10133:SF62">
    <property type="entry name" value="DNA POLYMERASE THETA"/>
    <property type="match status" value="1"/>
</dbReference>
<dbReference type="InterPro" id="IPR043502">
    <property type="entry name" value="DNA/RNA_pol_sf"/>
</dbReference>
<keyword evidence="9" id="KW-0234">DNA repair</keyword>
<dbReference type="InterPro" id="IPR011545">
    <property type="entry name" value="DEAD/DEAH_box_helicase_dom"/>
</dbReference>
<dbReference type="Pfam" id="PF00476">
    <property type="entry name" value="DNA_pol_A"/>
    <property type="match status" value="1"/>
</dbReference>
<dbReference type="Pfam" id="PF00270">
    <property type="entry name" value="DEAD"/>
    <property type="match status" value="1"/>
</dbReference>
<dbReference type="InterPro" id="IPR036390">
    <property type="entry name" value="WH_DNA-bd_sf"/>
</dbReference>
<dbReference type="Gene3D" id="3.30.70.370">
    <property type="match status" value="1"/>
</dbReference>
<evidence type="ECO:0000256" key="4">
    <source>
        <dbReference type="ARBA" id="ARBA00022695"/>
    </source>
</evidence>
<gene>
    <name evidence="15" type="ORF">PhCBS80983_g03565</name>
</gene>
<dbReference type="InterPro" id="IPR057220">
    <property type="entry name" value="DUF7898"/>
</dbReference>
<dbReference type="GO" id="GO:0005634">
    <property type="term" value="C:nucleus"/>
    <property type="evidence" value="ECO:0007669"/>
    <property type="project" value="UniProtKB-SubCell"/>
</dbReference>
<dbReference type="PROSITE" id="PS00447">
    <property type="entry name" value="DNA_POLYMERASE_A"/>
    <property type="match status" value="1"/>
</dbReference>
<dbReference type="Pfam" id="PF21099">
    <property type="entry name" value="POLQ_helical"/>
    <property type="match status" value="1"/>
</dbReference>
<name>A0A507E3R2_9FUNG</name>
<dbReference type="FunFam" id="1.10.150.20:FF:000002">
    <property type="entry name" value="DNA polymerase I"/>
    <property type="match status" value="1"/>
</dbReference>
<reference evidence="15 16" key="1">
    <citation type="journal article" date="2019" name="Sci. Rep.">
        <title>Comparative genomics of chytrid fungi reveal insights into the obligate biotrophic and pathogenic lifestyle of Synchytrium endobioticum.</title>
        <authorList>
            <person name="van de Vossenberg B.T.L.H."/>
            <person name="Warris S."/>
            <person name="Nguyen H.D.T."/>
            <person name="van Gent-Pelzer M.P.E."/>
            <person name="Joly D.L."/>
            <person name="van de Geest H.C."/>
            <person name="Bonants P.J.M."/>
            <person name="Smith D.S."/>
            <person name="Levesque C.A."/>
            <person name="van der Lee T.A.J."/>
        </authorList>
    </citation>
    <scope>NUCLEOTIDE SEQUENCE [LARGE SCALE GENOMIC DNA]</scope>
    <source>
        <strain evidence="15 16">CBS 809.83</strain>
    </source>
</reference>
<dbReference type="GO" id="GO:0005524">
    <property type="term" value="F:ATP binding"/>
    <property type="evidence" value="ECO:0007669"/>
    <property type="project" value="UniProtKB-KW"/>
</dbReference>
<keyword evidence="3" id="KW-0808">Transferase</keyword>
<dbReference type="Proteomes" id="UP000318582">
    <property type="component" value="Unassembled WGS sequence"/>
</dbReference>
<dbReference type="SUPFAM" id="SSF46785">
    <property type="entry name" value="Winged helix' DNA-binding domain"/>
    <property type="match status" value="1"/>
</dbReference>
<evidence type="ECO:0000256" key="7">
    <source>
        <dbReference type="ARBA" id="ARBA00022840"/>
    </source>
</evidence>
<evidence type="ECO:0000256" key="6">
    <source>
        <dbReference type="ARBA" id="ARBA00022763"/>
    </source>
</evidence>
<dbReference type="InterPro" id="IPR012337">
    <property type="entry name" value="RNaseH-like_sf"/>
</dbReference>
<dbReference type="SMART" id="SM00490">
    <property type="entry name" value="HELICc"/>
    <property type="match status" value="1"/>
</dbReference>
<evidence type="ECO:0000313" key="15">
    <source>
        <dbReference type="EMBL" id="TPX57778.1"/>
    </source>
</evidence>
<dbReference type="InterPro" id="IPR048960">
    <property type="entry name" value="POLQ-like_helical"/>
</dbReference>
<comment type="catalytic activity">
    <reaction evidence="11">
        <text>DNA(n) + a 2'-deoxyribonucleoside 5'-triphosphate = DNA(n+1) + diphosphate</text>
        <dbReference type="Rhea" id="RHEA:22508"/>
        <dbReference type="Rhea" id="RHEA-COMP:17339"/>
        <dbReference type="Rhea" id="RHEA-COMP:17340"/>
        <dbReference type="ChEBI" id="CHEBI:33019"/>
        <dbReference type="ChEBI" id="CHEBI:61560"/>
        <dbReference type="ChEBI" id="CHEBI:173112"/>
        <dbReference type="EC" id="2.7.7.7"/>
    </reaction>
</comment>
<keyword evidence="8 15" id="KW-0239">DNA-directed DNA polymerase</keyword>
<dbReference type="InterPro" id="IPR001098">
    <property type="entry name" value="DNA-dir_DNA_pol_A_palm_dom"/>
</dbReference>
<dbReference type="PRINTS" id="PR00868">
    <property type="entry name" value="DNAPOLI"/>
</dbReference>
<dbReference type="Gene3D" id="3.30.420.10">
    <property type="entry name" value="Ribonuclease H-like superfamily/Ribonuclease H"/>
    <property type="match status" value="1"/>
</dbReference>
<dbReference type="SUPFAM" id="SSF52540">
    <property type="entry name" value="P-loop containing nucleoside triphosphate hydrolases"/>
    <property type="match status" value="1"/>
</dbReference>
<evidence type="ECO:0000256" key="8">
    <source>
        <dbReference type="ARBA" id="ARBA00022932"/>
    </source>
</evidence>
<comment type="subcellular location">
    <subcellularLocation>
        <location evidence="1">Nucleus</location>
    </subcellularLocation>
</comment>
<dbReference type="CDD" id="cd08638">
    <property type="entry name" value="DNA_pol_A_theta"/>
    <property type="match status" value="1"/>
</dbReference>
<dbReference type="Gene3D" id="1.20.1060.10">
    <property type="entry name" value="Taq DNA Polymerase, Chain T, domain 4"/>
    <property type="match status" value="1"/>
</dbReference>
<dbReference type="SMART" id="SM00482">
    <property type="entry name" value="POLAc"/>
    <property type="match status" value="1"/>
</dbReference>
<organism evidence="15 16">
    <name type="scientific">Powellomyces hirtus</name>
    <dbReference type="NCBI Taxonomy" id="109895"/>
    <lineage>
        <taxon>Eukaryota</taxon>
        <taxon>Fungi</taxon>
        <taxon>Fungi incertae sedis</taxon>
        <taxon>Chytridiomycota</taxon>
        <taxon>Chytridiomycota incertae sedis</taxon>
        <taxon>Chytridiomycetes</taxon>
        <taxon>Spizellomycetales</taxon>
        <taxon>Powellomycetaceae</taxon>
        <taxon>Powellomyces</taxon>
    </lineage>
</organism>
<feature type="region of interest" description="Disordered" evidence="12">
    <location>
        <begin position="213"/>
        <end position="232"/>
    </location>
</feature>
<evidence type="ECO:0000256" key="5">
    <source>
        <dbReference type="ARBA" id="ARBA00022741"/>
    </source>
</evidence>
<dbReference type="Gene3D" id="1.10.3380.20">
    <property type="match status" value="1"/>
</dbReference>
<accession>A0A507E3R2</accession>
<sequence>MAAKRKRRSTDPATIAAIIADRDTSIQSCFRTTKGNAQPIKKVTVKTPPNPRFKPPTGVKCAANGIARVDSGNAISKLLLRHSSSSSSTTSCTDSVEEVELLPEERGLQNKPESNWRDNAGTGTQSGSIFLGYPPEKKPRTAWTPTRPPLAVESFGVTSTLLCSTGECVDVMRTRQEISPGSPFSQFGNIGYDEIAEMESREVEAARMLALKDTPDNSKPAHPGQNLDHERSKLKIVRKPAGDNVRRSQTLGPHFHALQKGDHENVGGKRLLGDTENVSFEVSHSEHHPHKESVDQTSVLLKDAPASVTDTVNVPGDEEWPFISDSLLSESQSTSPILISKDAVTGSLTSSLSVRPPQFVTSSPGEAHVGNICPPSRESAAETKPGDLSDQTLSLSHKMYGLSEDIVTAYSRCGITSLYPWQAECLQLDGVLAGSRNLLYSAPTSGGKSLVADIVMLQKVMSTRRKAIMIVPFVALASERTKVMQTVFSSERLKIVGYYSDVGSTSFDNVDIGYCTIEKANSLINRLIEERKLETLGIVVVDEVHMAGDPQRGYLLELLLTKLLFILAGDLQIVGMSATLPNINIFKDWLSAHLYITTFRPVPLTEYIKFEGNLYDSKGQLLQNLGKANSKDPDFVVPLVRHTLLESASVLIFCPGSKRYCENTAKLLALQLPACNDPAILTQRRGVVRELERTPGGLDLDLATFVTAGVAFHHSGLMTEEKEIIEDAYRSGIVKVIACTSTLAMGVNLPARRVIFRDLKKYKKELLTPREYQQMRGRAGRKGLDAHGESIIMCSDKTEFEAARNLISSELHPVTSCLLTDRKGMKRAVLEVVVAGVANSLEDLKTYLKSTLLHAELGHFDSGTVKCLLNAVAFLKEHDFVEQSLDGRLAATRLGCAAVYSSLSPEEALVVYGELRRASSRFSLSEDLHTVYLVTPVYMEEKYVSWARYAQLSAELVGDENRKNVADLIGISEAALYRAHRRQGWEPEHMPESRAVHKRFYIAMILSDLVQEKPFDAILHKYGGISRGDLQSLQSQSGSFAGMVKIFCQQLGWENLVAVVDKFQDRLQFGVSADLVELMQVPEIGGVRARLLYAEGYKDITALACASPEAICEALRKGSPFNPADKDRDAQRRLLFRAAHLISQGALKVVQAQLKEAAMEAQRKRSLLARVRELRTPPSTSPQSEGPTSSKESRVPRFSVARKPRYSGESELPCPNVEGTASRTVSHLALTQGPIMLNAVNDDKASRISHKFKVITVTKTPATFSEFIRQWATKDMYAWSCRATLGNPLGREIVSLSVCWDFETVHHMDIESPHFHWTDARKVFGKRSIKVAFDAKFQLRYLMHNDVMPVPTFWDPKVAAWLLEPDSDERSLQTLFDATFPLYRASTADRMAEPICSRAAWQALKLMGSLADRLQRQGLDDHFKGVEMPMAPILAKMEHVGIGFVEQVFSGYDRVFKTALRDLEAEAHTIAGHPFSLTEPREVGKVLYDELRLPYDEMLSPMMRREDDRKRALGKAVYRRTCKEVLTKLTDHHPLPAIIMEHRRLSMLITAHLMPLRMASAMSVEFQMARVSCTLQTHTATGRMIAINPNLQNLPHPRSNGDGRAIDSLDLRNSFRAAEGMTFVSADYNQIELRIIAHLAEDENLISLIKSGGDFFNLLASQIFEKRLEAVTKEERQKAKALTYGVMYGQGSLAISEELGVSPAEAEAFVRRLDTAFPGIPEWKRRTVESCYDFGYVETMLGRRRYLPAIHSKSALERSHAERQSINTTVQGSAADLIKVAMTHVDKRFREKRWGSWIGDRTDPRLCPLLLLPIHDELIFEVPIGLLDIIRPIIRDCMEKTCEMRVPLNVRLKVGQIWGQMREEED</sequence>
<evidence type="ECO:0000256" key="12">
    <source>
        <dbReference type="SAM" id="MobiDB-lite"/>
    </source>
</evidence>
<dbReference type="InterPro" id="IPR027417">
    <property type="entry name" value="P-loop_NTPase"/>
</dbReference>
<dbReference type="InterPro" id="IPR014001">
    <property type="entry name" value="Helicase_ATP-bd"/>
</dbReference>
<feature type="region of interest" description="Disordered" evidence="12">
    <location>
        <begin position="1169"/>
        <end position="1218"/>
    </location>
</feature>
<evidence type="ECO:0000313" key="16">
    <source>
        <dbReference type="Proteomes" id="UP000318582"/>
    </source>
</evidence>
<dbReference type="CDD" id="cd18026">
    <property type="entry name" value="DEXHc_POLQ-like"/>
    <property type="match status" value="1"/>
</dbReference>
<dbReference type="Pfam" id="PF00271">
    <property type="entry name" value="Helicase_C"/>
    <property type="match status" value="1"/>
</dbReference>
<dbReference type="InterPro" id="IPR001650">
    <property type="entry name" value="Helicase_C-like"/>
</dbReference>
<dbReference type="STRING" id="109895.A0A507E3R2"/>
<feature type="domain" description="Helicase C-terminal" evidence="14">
    <location>
        <begin position="639"/>
        <end position="823"/>
    </location>
</feature>
<keyword evidence="4" id="KW-0548">Nucleotidyltransferase</keyword>
<dbReference type="InterPro" id="IPR036397">
    <property type="entry name" value="RNaseH_sf"/>
</dbReference>
<evidence type="ECO:0000256" key="3">
    <source>
        <dbReference type="ARBA" id="ARBA00022679"/>
    </source>
</evidence>
<dbReference type="EMBL" id="QEAQ01000047">
    <property type="protein sequence ID" value="TPX57778.1"/>
    <property type="molecule type" value="Genomic_DNA"/>
</dbReference>
<evidence type="ECO:0000256" key="9">
    <source>
        <dbReference type="ARBA" id="ARBA00023204"/>
    </source>
</evidence>
<dbReference type="GO" id="GO:0003677">
    <property type="term" value="F:DNA binding"/>
    <property type="evidence" value="ECO:0007669"/>
    <property type="project" value="InterPro"/>
</dbReference>
<dbReference type="InterPro" id="IPR019760">
    <property type="entry name" value="DNA-dir_DNA_pol_A_CS"/>
</dbReference>
<dbReference type="FunFam" id="3.40.50.300:FF:000813">
    <property type="entry name" value="helicase POLQ-like isoform X1"/>
    <property type="match status" value="1"/>
</dbReference>
<dbReference type="Pfam" id="PF20470">
    <property type="entry name" value="HTH_61"/>
    <property type="match status" value="1"/>
</dbReference>
<evidence type="ECO:0000256" key="2">
    <source>
        <dbReference type="ARBA" id="ARBA00012417"/>
    </source>
</evidence>
<feature type="region of interest" description="Disordered" evidence="12">
    <location>
        <begin position="104"/>
        <end position="145"/>
    </location>
</feature>
<keyword evidence="10" id="KW-0539">Nucleus</keyword>
<feature type="compositionally biased region" description="Polar residues" evidence="12">
    <location>
        <begin position="1177"/>
        <end position="1190"/>
    </location>
</feature>
<dbReference type="SUPFAM" id="SSF158702">
    <property type="entry name" value="Sec63 N-terminal domain-like"/>
    <property type="match status" value="1"/>
</dbReference>
<dbReference type="SMART" id="SM00487">
    <property type="entry name" value="DEXDc"/>
    <property type="match status" value="1"/>
</dbReference>
<dbReference type="GO" id="GO:0006261">
    <property type="term" value="P:DNA-templated DNA replication"/>
    <property type="evidence" value="ECO:0007669"/>
    <property type="project" value="InterPro"/>
</dbReference>
<dbReference type="SUPFAM" id="SSF53098">
    <property type="entry name" value="Ribonuclease H-like"/>
    <property type="match status" value="1"/>
</dbReference>
<keyword evidence="16" id="KW-1185">Reference proteome</keyword>
<keyword evidence="6" id="KW-0227">DNA damage</keyword>
<protein>
    <recommendedName>
        <fullName evidence="2">DNA-directed DNA polymerase</fullName>
        <ecNumber evidence="2">2.7.7.7</ecNumber>
    </recommendedName>
</protein>